<keyword evidence="1" id="KW-0678">Repressor</keyword>
<proteinExistence type="predicted"/>
<dbReference type="InterPro" id="IPR000182">
    <property type="entry name" value="GNAT_dom"/>
</dbReference>
<keyword evidence="8" id="KW-1185">Reference proteome</keyword>
<accession>A0A2A9FFR5</accession>
<evidence type="ECO:0000256" key="1">
    <source>
        <dbReference type="ARBA" id="ARBA00022491"/>
    </source>
</evidence>
<dbReference type="PANTHER" id="PTHR36449:SF1">
    <property type="entry name" value="ACETYLTRANSFERASE"/>
    <property type="match status" value="1"/>
</dbReference>
<evidence type="ECO:0000256" key="4">
    <source>
        <dbReference type="ARBA" id="ARBA00023315"/>
    </source>
</evidence>
<gene>
    <name evidence="7" type="ORF">ATK36_4416</name>
</gene>
<feature type="domain" description="N-acetyltransferase" evidence="6">
    <location>
        <begin position="41"/>
        <end position="149"/>
    </location>
</feature>
<evidence type="ECO:0000256" key="3">
    <source>
        <dbReference type="ARBA" id="ARBA00022679"/>
    </source>
</evidence>
<comment type="catalytic activity">
    <reaction evidence="5">
        <text>glycyl-tRNA(Gly) + acetyl-CoA = N-acetylglycyl-tRNA(Gly) + CoA + H(+)</text>
        <dbReference type="Rhea" id="RHEA:81867"/>
        <dbReference type="Rhea" id="RHEA-COMP:9683"/>
        <dbReference type="Rhea" id="RHEA-COMP:19766"/>
        <dbReference type="ChEBI" id="CHEBI:15378"/>
        <dbReference type="ChEBI" id="CHEBI:57287"/>
        <dbReference type="ChEBI" id="CHEBI:57288"/>
        <dbReference type="ChEBI" id="CHEBI:78522"/>
        <dbReference type="ChEBI" id="CHEBI:232036"/>
    </reaction>
</comment>
<keyword evidence="4" id="KW-0012">Acyltransferase</keyword>
<dbReference type="Pfam" id="PF13673">
    <property type="entry name" value="Acetyltransf_10"/>
    <property type="match status" value="1"/>
</dbReference>
<protein>
    <submittedName>
        <fullName evidence="7">Acetyltransferase (GNAT) family protein</fullName>
    </submittedName>
</protein>
<dbReference type="RefSeq" id="WP_211291930.1">
    <property type="nucleotide sequence ID" value="NZ_JBIAKZ010000021.1"/>
</dbReference>
<dbReference type="Gene3D" id="3.40.630.30">
    <property type="match status" value="1"/>
</dbReference>
<reference evidence="7 8" key="1">
    <citation type="submission" date="2017-10" db="EMBL/GenBank/DDBJ databases">
        <title>Sequencing the genomes of 1000 actinobacteria strains.</title>
        <authorList>
            <person name="Klenk H.-P."/>
        </authorList>
    </citation>
    <scope>NUCLEOTIDE SEQUENCE [LARGE SCALE GENOMIC DNA]</scope>
    <source>
        <strain evidence="7 8">DSM 46092</strain>
    </source>
</reference>
<keyword evidence="3 7" id="KW-0808">Transferase</keyword>
<dbReference type="PANTHER" id="PTHR36449">
    <property type="entry name" value="ACETYLTRANSFERASE-RELATED"/>
    <property type="match status" value="1"/>
</dbReference>
<dbReference type="EMBL" id="PDJK01000002">
    <property type="protein sequence ID" value="PFG49275.1"/>
    <property type="molecule type" value="Genomic_DNA"/>
</dbReference>
<evidence type="ECO:0000313" key="7">
    <source>
        <dbReference type="EMBL" id="PFG49275.1"/>
    </source>
</evidence>
<dbReference type="InterPro" id="IPR016181">
    <property type="entry name" value="Acyl_CoA_acyltransferase"/>
</dbReference>
<name>A0A2A9FFR5_9PSEU</name>
<evidence type="ECO:0000256" key="2">
    <source>
        <dbReference type="ARBA" id="ARBA00022649"/>
    </source>
</evidence>
<keyword evidence="2" id="KW-1277">Toxin-antitoxin system</keyword>
<dbReference type="Proteomes" id="UP000243542">
    <property type="component" value="Unassembled WGS sequence"/>
</dbReference>
<dbReference type="GO" id="GO:0016747">
    <property type="term" value="F:acyltransferase activity, transferring groups other than amino-acyl groups"/>
    <property type="evidence" value="ECO:0007669"/>
    <property type="project" value="InterPro"/>
</dbReference>
<organism evidence="7 8">
    <name type="scientific">Amycolatopsis sulphurea</name>
    <dbReference type="NCBI Taxonomy" id="76022"/>
    <lineage>
        <taxon>Bacteria</taxon>
        <taxon>Bacillati</taxon>
        <taxon>Actinomycetota</taxon>
        <taxon>Actinomycetes</taxon>
        <taxon>Pseudonocardiales</taxon>
        <taxon>Pseudonocardiaceae</taxon>
        <taxon>Amycolatopsis</taxon>
    </lineage>
</organism>
<dbReference type="SUPFAM" id="SSF55729">
    <property type="entry name" value="Acyl-CoA N-acyltransferases (Nat)"/>
    <property type="match status" value="1"/>
</dbReference>
<dbReference type="AlphaFoldDB" id="A0A2A9FFR5"/>
<evidence type="ECO:0000313" key="8">
    <source>
        <dbReference type="Proteomes" id="UP000243542"/>
    </source>
</evidence>
<evidence type="ECO:0000259" key="6">
    <source>
        <dbReference type="Pfam" id="PF13673"/>
    </source>
</evidence>
<evidence type="ECO:0000256" key="5">
    <source>
        <dbReference type="ARBA" id="ARBA00049880"/>
    </source>
</evidence>
<sequence length="165" mass="18047">MTDHTSVALNAGHELSSFDCGVKSLNDWLNEQSVRAMHQGTARAQVWVTPENDRVVAYYSITPHAVSRAELSSSLAGGATTIPCYLLARLALDQQIQGFGLGGELLHDALTTILDAADRAGGRLVVVDAIDDHAAKFYQKYDFRPVKDNPRRLAMKIATLRKALR</sequence>
<comment type="caution">
    <text evidence="7">The sequence shown here is derived from an EMBL/GenBank/DDBJ whole genome shotgun (WGS) entry which is preliminary data.</text>
</comment>